<dbReference type="EMBL" id="JAXOVW010000006">
    <property type="protein sequence ID" value="MDZ5606385.1"/>
    <property type="molecule type" value="Genomic_DNA"/>
</dbReference>
<evidence type="ECO:0000313" key="3">
    <source>
        <dbReference type="Proteomes" id="UP001291930"/>
    </source>
</evidence>
<evidence type="ECO:0000256" key="1">
    <source>
        <dbReference type="SAM" id="MobiDB-lite"/>
    </source>
</evidence>
<sequence length="111" mass="11676">MKKLIVSMITLVGIVHFFTPYDKVLADQATSTAGIRFVEGNDSSTDPNDNEKNPSQPGGGINPSQPGGEINLPQTGGKASAPYYAMGIGLIGLASLLLMKSNIKNVEERGN</sequence>
<comment type="caution">
    <text evidence="2">The sequence shown here is derived from an EMBL/GenBank/DDBJ whole genome shotgun (WGS) entry which is preliminary data.</text>
</comment>
<dbReference type="Proteomes" id="UP001291930">
    <property type="component" value="Unassembled WGS sequence"/>
</dbReference>
<accession>A0ABU5JSJ9</accession>
<evidence type="ECO:0000313" key="2">
    <source>
        <dbReference type="EMBL" id="MDZ5606385.1"/>
    </source>
</evidence>
<proteinExistence type="predicted"/>
<name>A0ABU5JSJ9_9BACI</name>
<protein>
    <submittedName>
        <fullName evidence="2">LPXTG cell wall anchor domain-containing protein</fullName>
    </submittedName>
</protein>
<keyword evidence="3" id="KW-1185">Reference proteome</keyword>
<reference evidence="3" key="1">
    <citation type="submission" date="2023-11" db="EMBL/GenBank/DDBJ databases">
        <title>Genome Sequence of Bacillus pseudomycoides stain BUPM19.</title>
        <authorList>
            <person name="Farhat A."/>
        </authorList>
    </citation>
    <scope>NUCLEOTIDE SEQUENCE [LARGE SCALE GENOMIC DNA]</scope>
    <source>
        <strain evidence="3">BUPM19</strain>
    </source>
</reference>
<organism evidence="2 3">
    <name type="scientific">Bacillus bingmayongensis</name>
    <dbReference type="NCBI Taxonomy" id="1150157"/>
    <lineage>
        <taxon>Bacteria</taxon>
        <taxon>Bacillati</taxon>
        <taxon>Bacillota</taxon>
        <taxon>Bacilli</taxon>
        <taxon>Bacillales</taxon>
        <taxon>Bacillaceae</taxon>
        <taxon>Bacillus</taxon>
    </lineage>
</organism>
<feature type="region of interest" description="Disordered" evidence="1">
    <location>
        <begin position="37"/>
        <end position="75"/>
    </location>
</feature>
<gene>
    <name evidence="2" type="ORF">U2I54_04510</name>
</gene>
<dbReference type="NCBIfam" id="TIGR01167">
    <property type="entry name" value="LPXTG_anchor"/>
    <property type="match status" value="1"/>
</dbReference>
<dbReference type="RefSeq" id="WP_374216942.1">
    <property type="nucleotide sequence ID" value="NZ_JAXOVW010000006.1"/>
</dbReference>